<dbReference type="EMBL" id="JABWUV010000001">
    <property type="protein sequence ID" value="KAF6388434.1"/>
    <property type="molecule type" value="Genomic_DNA"/>
</dbReference>
<accession>A0A7J8APT7</accession>
<feature type="compositionally biased region" description="Low complexity" evidence="1">
    <location>
        <begin position="35"/>
        <end position="52"/>
    </location>
</feature>
<proteinExistence type="predicted"/>
<evidence type="ECO:0000313" key="3">
    <source>
        <dbReference type="Proteomes" id="UP000527355"/>
    </source>
</evidence>
<keyword evidence="3" id="KW-1185">Reference proteome</keyword>
<feature type="compositionally biased region" description="Basic and acidic residues" evidence="1">
    <location>
        <begin position="1"/>
        <end position="13"/>
    </location>
</feature>
<comment type="caution">
    <text evidence="2">The sequence shown here is derived from an EMBL/GenBank/DDBJ whole genome shotgun (WGS) entry which is preliminary data.</text>
</comment>
<feature type="region of interest" description="Disordered" evidence="1">
    <location>
        <begin position="1"/>
        <end position="102"/>
    </location>
</feature>
<name>A0A7J8APT7_MYOMY</name>
<dbReference type="AlphaFoldDB" id="A0A7J8APT7"/>
<dbReference type="Proteomes" id="UP000527355">
    <property type="component" value="Unassembled WGS sequence"/>
</dbReference>
<evidence type="ECO:0000313" key="2">
    <source>
        <dbReference type="EMBL" id="KAF6388434.1"/>
    </source>
</evidence>
<gene>
    <name evidence="2" type="ORF">mMyoMyo1_015676</name>
</gene>
<reference evidence="2 3" key="1">
    <citation type="journal article" date="2020" name="Nature">
        <title>Six reference-quality genomes reveal evolution of bat adaptations.</title>
        <authorList>
            <person name="Jebb D."/>
            <person name="Huang Z."/>
            <person name="Pippel M."/>
            <person name="Hughes G.M."/>
            <person name="Lavrichenko K."/>
            <person name="Devanna P."/>
            <person name="Winkler S."/>
            <person name="Jermiin L.S."/>
            <person name="Skirmuntt E.C."/>
            <person name="Katzourakis A."/>
            <person name="Burkitt-Gray L."/>
            <person name="Ray D.A."/>
            <person name="Sullivan K.A.M."/>
            <person name="Roscito J.G."/>
            <person name="Kirilenko B.M."/>
            <person name="Davalos L.M."/>
            <person name="Corthals A.P."/>
            <person name="Power M.L."/>
            <person name="Jones G."/>
            <person name="Ransome R.D."/>
            <person name="Dechmann D.K.N."/>
            <person name="Locatelli A.G."/>
            <person name="Puechmaille S.J."/>
            <person name="Fedrigo O."/>
            <person name="Jarvis E.D."/>
            <person name="Hiller M."/>
            <person name="Vernes S.C."/>
            <person name="Myers E.W."/>
            <person name="Teeling E.C."/>
        </authorList>
    </citation>
    <scope>NUCLEOTIDE SEQUENCE [LARGE SCALE GENOMIC DNA]</scope>
    <source>
        <strain evidence="2">MMyoMyo1</strain>
        <tissue evidence="2">Flight muscle</tissue>
    </source>
</reference>
<sequence>MPNKNKKEKEVPKAGKSGRGSKEAQDTIEPEISSRKSSIGSVSSTVSSKIKVPTVQPLVKKDKRQSSSRFSASSDRELQKLPSLKASGQSAGSVPADITRQPVPSSCRASVCLFFKTKMEAAFLP</sequence>
<protein>
    <submittedName>
        <fullName evidence="2">Protein phosphatase 2 regulatory subunit B'gamma</fullName>
    </submittedName>
</protein>
<evidence type="ECO:0000256" key="1">
    <source>
        <dbReference type="SAM" id="MobiDB-lite"/>
    </source>
</evidence>
<organism evidence="2 3">
    <name type="scientific">Myotis myotis</name>
    <name type="common">Greater mouse-eared bat</name>
    <name type="synonym">Vespertilio myotis</name>
    <dbReference type="NCBI Taxonomy" id="51298"/>
    <lineage>
        <taxon>Eukaryota</taxon>
        <taxon>Metazoa</taxon>
        <taxon>Chordata</taxon>
        <taxon>Craniata</taxon>
        <taxon>Vertebrata</taxon>
        <taxon>Euteleostomi</taxon>
        <taxon>Mammalia</taxon>
        <taxon>Eutheria</taxon>
        <taxon>Laurasiatheria</taxon>
        <taxon>Chiroptera</taxon>
        <taxon>Yangochiroptera</taxon>
        <taxon>Vespertilionidae</taxon>
        <taxon>Myotis</taxon>
    </lineage>
</organism>